<evidence type="ECO:0000313" key="9">
    <source>
        <dbReference type="Proteomes" id="UP000289738"/>
    </source>
</evidence>
<keyword evidence="2" id="KW-0479">Metal-binding</keyword>
<dbReference type="InterPro" id="IPR036965">
    <property type="entry name" value="Terpene_synth_N_sf"/>
</dbReference>
<dbReference type="FunFam" id="1.10.600.10:FF:000007">
    <property type="entry name" value="Isoprene synthase, chloroplastic"/>
    <property type="match status" value="1"/>
</dbReference>
<protein>
    <recommendedName>
        <fullName evidence="10">(-)-germacrene D synthase</fullName>
    </recommendedName>
</protein>
<dbReference type="Pfam" id="PF03936">
    <property type="entry name" value="Terpene_synth_C"/>
    <property type="match status" value="1"/>
</dbReference>
<dbReference type="InterPro" id="IPR034741">
    <property type="entry name" value="Terpene_cyclase-like_1_C"/>
</dbReference>
<dbReference type="SMR" id="A0A445BY29"/>
<evidence type="ECO:0000256" key="2">
    <source>
        <dbReference type="ARBA" id="ARBA00022723"/>
    </source>
</evidence>
<dbReference type="Proteomes" id="UP000289738">
    <property type="component" value="Chromosome A08"/>
</dbReference>
<comment type="cofactor">
    <cofactor evidence="1">
        <name>Mg(2+)</name>
        <dbReference type="ChEBI" id="CHEBI:18420"/>
    </cofactor>
</comment>
<dbReference type="GO" id="GO:0010333">
    <property type="term" value="F:terpene synthase activity"/>
    <property type="evidence" value="ECO:0007669"/>
    <property type="project" value="InterPro"/>
</dbReference>
<gene>
    <name evidence="8" type="ORF">Ahy_A08g040060</name>
</gene>
<organism evidence="8 9">
    <name type="scientific">Arachis hypogaea</name>
    <name type="common">Peanut</name>
    <dbReference type="NCBI Taxonomy" id="3818"/>
    <lineage>
        <taxon>Eukaryota</taxon>
        <taxon>Viridiplantae</taxon>
        <taxon>Streptophyta</taxon>
        <taxon>Embryophyta</taxon>
        <taxon>Tracheophyta</taxon>
        <taxon>Spermatophyta</taxon>
        <taxon>Magnoliopsida</taxon>
        <taxon>eudicotyledons</taxon>
        <taxon>Gunneridae</taxon>
        <taxon>Pentapetalae</taxon>
        <taxon>rosids</taxon>
        <taxon>fabids</taxon>
        <taxon>Fabales</taxon>
        <taxon>Fabaceae</taxon>
        <taxon>Papilionoideae</taxon>
        <taxon>50 kb inversion clade</taxon>
        <taxon>dalbergioids sensu lato</taxon>
        <taxon>Dalbergieae</taxon>
        <taxon>Pterocarpus clade</taxon>
        <taxon>Arachis</taxon>
    </lineage>
</organism>
<evidence type="ECO:0000256" key="3">
    <source>
        <dbReference type="ARBA" id="ARBA00022842"/>
    </source>
</evidence>
<reference evidence="8 9" key="1">
    <citation type="submission" date="2019-01" db="EMBL/GenBank/DDBJ databases">
        <title>Sequencing of cultivated peanut Arachis hypogaea provides insights into genome evolution and oil improvement.</title>
        <authorList>
            <person name="Chen X."/>
        </authorList>
    </citation>
    <scope>NUCLEOTIDE SEQUENCE [LARGE SCALE GENOMIC DNA]</scope>
    <source>
        <strain evidence="9">cv. Fuhuasheng</strain>
        <tissue evidence="8">Leaves</tissue>
    </source>
</reference>
<dbReference type="STRING" id="3818.A0A445BY29"/>
<dbReference type="InterPro" id="IPR050148">
    <property type="entry name" value="Terpene_synthase-like"/>
</dbReference>
<evidence type="ECO:0000313" key="8">
    <source>
        <dbReference type="EMBL" id="RYR43664.1"/>
    </source>
</evidence>
<keyword evidence="3" id="KW-0460">Magnesium</keyword>
<dbReference type="GO" id="GO:0016102">
    <property type="term" value="P:diterpenoid biosynthetic process"/>
    <property type="evidence" value="ECO:0007669"/>
    <property type="project" value="InterPro"/>
</dbReference>
<dbReference type="EMBL" id="SDMP01000008">
    <property type="protein sequence ID" value="RYR43664.1"/>
    <property type="molecule type" value="Genomic_DNA"/>
</dbReference>
<dbReference type="CDD" id="cd00684">
    <property type="entry name" value="Terpene_cyclase_plant_C1"/>
    <property type="match status" value="1"/>
</dbReference>
<accession>A0A445BY29</accession>
<dbReference type="PANTHER" id="PTHR31225">
    <property type="entry name" value="OS04G0344100 PROTEIN-RELATED"/>
    <property type="match status" value="1"/>
</dbReference>
<sequence length="564" mass="65419">MSLSASVPVMTSSQPAPSNSTRRSANFAPCIWHDTFRKYADSESLEVNEIMKQEVQMHKEKVKMNLSSNDNNILQRLSLIDSIQRLSISYHFENEIDRILVHIHNDFTDKNLAIEECDLHFTALLFRLLRQKGYNISSDVFNKFKNIKGEFDEIIVGQDVEGMWSLYEAAQLRIHGEDILEEAHKFTYNKLKSITNQLSPSLADQVNQSLVQPFHKAIPRIMARSYMSFYEKGSTHDEVLLKFAKLDFNMLQKWYQKEVGSAIKWWEKLEFSKKAPYARERIAELYFFPFAMNSEPKYTTFRRVVTKVVQWMTIFDDTYDVYGTIEELELLTQAILRWDISYIESLPECFKAIFNSIVELVDEIIELNAGSGESDLLLQCLKQALSHYAQGYMDEARWCHEGYIPPYDEYKVVGFANSGYQPLTVIFIALGEFATKALYWVSNNIPPILLASTLIARLTNDLASHKFEQQREHAASAVECCMKQYGFSEEEAHEFIKKDINNYWKDINEEYLKLIEYIPRPVLDCIVNMARICEFLYANFGDKITDCALCKDHIAPLFLDPVVV</sequence>
<comment type="caution">
    <text evidence="8">The sequence shown here is derived from an EMBL/GenBank/DDBJ whole genome shotgun (WGS) entry which is preliminary data.</text>
</comment>
<keyword evidence="9" id="KW-1185">Reference proteome</keyword>
<dbReference type="GO" id="GO:0080027">
    <property type="term" value="P:response to herbivore"/>
    <property type="evidence" value="ECO:0007669"/>
    <property type="project" value="UniProtKB-ARBA"/>
</dbReference>
<name>A0A445BY29_ARAHY</name>
<dbReference type="InterPro" id="IPR005630">
    <property type="entry name" value="Terpene_synthase_metal-bd"/>
</dbReference>
<dbReference type="Gramene" id="arahy.Tifrunner.gnm2.ann2.Ah08g241600.1">
    <property type="protein sequence ID" value="arahy.Tifrunner.gnm2.ann2.Ah08g241600.1-CDS"/>
    <property type="gene ID" value="arahy.Tifrunner.gnm2.ann2.Ah08g241600"/>
</dbReference>
<dbReference type="SUPFAM" id="SSF48239">
    <property type="entry name" value="Terpenoid cyclases/Protein prenyltransferases"/>
    <property type="match status" value="1"/>
</dbReference>
<evidence type="ECO:0008006" key="10">
    <source>
        <dbReference type="Google" id="ProtNLM"/>
    </source>
</evidence>
<dbReference type="Pfam" id="PF01397">
    <property type="entry name" value="Terpene_synth"/>
    <property type="match status" value="1"/>
</dbReference>
<dbReference type="InterPro" id="IPR008930">
    <property type="entry name" value="Terpenoid_cyclase/PrenylTrfase"/>
</dbReference>
<dbReference type="InterPro" id="IPR008949">
    <property type="entry name" value="Isoprenoid_synthase_dom_sf"/>
</dbReference>
<evidence type="ECO:0000256" key="4">
    <source>
        <dbReference type="ARBA" id="ARBA00023239"/>
    </source>
</evidence>
<evidence type="ECO:0000259" key="6">
    <source>
        <dbReference type="Pfam" id="PF01397"/>
    </source>
</evidence>
<feature type="domain" description="Terpene synthase N-terminal" evidence="6">
    <location>
        <begin position="31"/>
        <end position="210"/>
    </location>
</feature>
<dbReference type="FunFam" id="1.50.10.130:FF:000001">
    <property type="entry name" value="Isoprene synthase, chloroplastic"/>
    <property type="match status" value="1"/>
</dbReference>
<evidence type="ECO:0000256" key="5">
    <source>
        <dbReference type="SAM" id="MobiDB-lite"/>
    </source>
</evidence>
<dbReference type="Gene3D" id="1.50.10.130">
    <property type="entry name" value="Terpene synthase, N-terminal domain"/>
    <property type="match status" value="1"/>
</dbReference>
<dbReference type="GO" id="GO:0009611">
    <property type="term" value="P:response to wounding"/>
    <property type="evidence" value="ECO:0007669"/>
    <property type="project" value="UniProtKB-ARBA"/>
</dbReference>
<dbReference type="InterPro" id="IPR001906">
    <property type="entry name" value="Terpene_synth_N"/>
</dbReference>
<feature type="domain" description="Terpene synthase metal-binding" evidence="7">
    <location>
        <begin position="268"/>
        <end position="506"/>
    </location>
</feature>
<dbReference type="InterPro" id="IPR044814">
    <property type="entry name" value="Terpene_cyclase_plant_C1"/>
</dbReference>
<dbReference type="Gene3D" id="1.10.600.10">
    <property type="entry name" value="Farnesyl Diphosphate Synthase"/>
    <property type="match status" value="1"/>
</dbReference>
<dbReference type="GO" id="GO:0000287">
    <property type="term" value="F:magnesium ion binding"/>
    <property type="evidence" value="ECO:0007669"/>
    <property type="project" value="InterPro"/>
</dbReference>
<dbReference type="SFLD" id="SFLDS00005">
    <property type="entry name" value="Isoprenoid_Synthase_Type_I"/>
    <property type="match status" value="1"/>
</dbReference>
<evidence type="ECO:0000259" key="7">
    <source>
        <dbReference type="Pfam" id="PF03936"/>
    </source>
</evidence>
<dbReference type="SUPFAM" id="SSF48576">
    <property type="entry name" value="Terpenoid synthases"/>
    <property type="match status" value="1"/>
</dbReference>
<dbReference type="AlphaFoldDB" id="A0A445BY29"/>
<evidence type="ECO:0000256" key="1">
    <source>
        <dbReference type="ARBA" id="ARBA00001946"/>
    </source>
</evidence>
<dbReference type="PANTHER" id="PTHR31225:SF241">
    <property type="entry name" value="TERPENE SYNTHASE FAMILY, METAL-BINDING DOMAIN PROTEIN"/>
    <property type="match status" value="1"/>
</dbReference>
<feature type="region of interest" description="Disordered" evidence="5">
    <location>
        <begin position="1"/>
        <end position="23"/>
    </location>
</feature>
<proteinExistence type="predicted"/>
<keyword evidence="4" id="KW-0456">Lyase</keyword>
<dbReference type="SFLD" id="SFLDG01019">
    <property type="entry name" value="Terpene_Cyclase_Like_1_C_Termi"/>
    <property type="match status" value="1"/>
</dbReference>